<dbReference type="InterPro" id="IPR027417">
    <property type="entry name" value="P-loop_NTPase"/>
</dbReference>
<evidence type="ECO:0000313" key="2">
    <source>
        <dbReference type="Proteomes" id="UP001207654"/>
    </source>
</evidence>
<comment type="caution">
    <text evidence="1">The sequence shown here is derived from an EMBL/GenBank/DDBJ whole genome shotgun (WGS) entry which is preliminary data.</text>
</comment>
<dbReference type="EMBL" id="JAPNKA010000001">
    <property type="protein sequence ID" value="MCY1078871.1"/>
    <property type="molecule type" value="Genomic_DNA"/>
</dbReference>
<keyword evidence="2" id="KW-1185">Reference proteome</keyword>
<accession>A0ABT4AB25</accession>
<organism evidence="1 2">
    <name type="scientific">Archangium lansingense</name>
    <dbReference type="NCBI Taxonomy" id="2995310"/>
    <lineage>
        <taxon>Bacteria</taxon>
        <taxon>Pseudomonadati</taxon>
        <taxon>Myxococcota</taxon>
        <taxon>Myxococcia</taxon>
        <taxon>Myxococcales</taxon>
        <taxon>Cystobacterineae</taxon>
        <taxon>Archangiaceae</taxon>
        <taxon>Archangium</taxon>
    </lineage>
</organism>
<dbReference type="Gene3D" id="3.40.50.300">
    <property type="entry name" value="P-loop containing nucleotide triphosphate hydrolases"/>
    <property type="match status" value="1"/>
</dbReference>
<name>A0ABT4AB25_9BACT</name>
<dbReference type="SUPFAM" id="SSF52540">
    <property type="entry name" value="P-loop containing nucleoside triphosphate hydrolases"/>
    <property type="match status" value="1"/>
</dbReference>
<sequence length="487" mass="53285">MNGELAALPAFLAARIQRFLHDVPDSKPAGPPEVTLTPEVEAQILEMVDRYPASREGEGGNARTLQFFMRLRDRGLSPDQAMQFGLRYNDRCEPPWPTADLEKLRDNAYRYAKGAPGDLRLEQAKFAWERYQGKADSGAERFSFERAADLLSRVIAPLVWFVCGFIPERSVLVIAGEPKTSKTWLALTMAIAVSARRALFNVFKVPCNDRHGVAYFALEDSERSFRTRLTALARGMELDPLEAVRHIHVRCRASLNLLDDNDLCGLLAACPPNLALLVIDPLRDAHTGEENSSGDMAEVMKRLRFLRDTLGCSVLFIHHSAKAGPDKAQRRPGQLMRGSSAVHGAVDGGIYLSMTKATEAEWVNTVVVELKAGKGAGTFGLTLNVEDDENGEATVARWAYSPEATAKGQEELAENASRVLQQLRRAHEVNPPGRQGLSREAIRAALGVGKAKASAVVDELIRKGQARFAKAEGGIVYVPNGATSDAD</sequence>
<gene>
    <name evidence="1" type="ORF">OV287_30855</name>
</gene>
<reference evidence="1 2" key="1">
    <citation type="submission" date="2022-11" db="EMBL/GenBank/DDBJ databases">
        <title>Minimal conservation of predation-associated metabolite biosynthetic gene clusters underscores biosynthetic potential of Myxococcota including descriptions for ten novel species: Archangium lansinium sp. nov., Myxococcus landrumus sp. nov., Nannocystis bai.</title>
        <authorList>
            <person name="Ahearne A."/>
            <person name="Stevens C."/>
            <person name="Phillips K."/>
        </authorList>
    </citation>
    <scope>NUCLEOTIDE SEQUENCE [LARGE SCALE GENOMIC DNA]</scope>
    <source>
        <strain evidence="1 2">MIWBW</strain>
    </source>
</reference>
<dbReference type="RefSeq" id="WP_267537631.1">
    <property type="nucleotide sequence ID" value="NZ_JAPNKA010000001.1"/>
</dbReference>
<evidence type="ECO:0000313" key="1">
    <source>
        <dbReference type="EMBL" id="MCY1078871.1"/>
    </source>
</evidence>
<proteinExistence type="predicted"/>
<protein>
    <submittedName>
        <fullName evidence="1">AAA family ATPase</fullName>
    </submittedName>
</protein>
<dbReference type="Pfam" id="PF13481">
    <property type="entry name" value="AAA_25"/>
    <property type="match status" value="1"/>
</dbReference>
<dbReference type="Proteomes" id="UP001207654">
    <property type="component" value="Unassembled WGS sequence"/>
</dbReference>